<organism evidence="1 2">
    <name type="scientific">Spiroplasma turonicum</name>
    <dbReference type="NCBI Taxonomy" id="216946"/>
    <lineage>
        <taxon>Bacteria</taxon>
        <taxon>Bacillati</taxon>
        <taxon>Mycoplasmatota</taxon>
        <taxon>Mollicutes</taxon>
        <taxon>Entomoplasmatales</taxon>
        <taxon>Spiroplasmataceae</taxon>
        <taxon>Spiroplasma</taxon>
    </lineage>
</organism>
<dbReference type="Proteomes" id="UP000067243">
    <property type="component" value="Chromosome"/>
</dbReference>
<evidence type="ECO:0000313" key="1">
    <source>
        <dbReference type="EMBL" id="AKU80055.1"/>
    </source>
</evidence>
<reference evidence="1 2" key="1">
    <citation type="journal article" date="2015" name="Genome Announc.">
        <title>Complete Genome Sequence of Spiroplasma turonicum Strain Tab4cT, a Parasite of a Horse Fly, Haematopota sp. (Diptera: Tabanidae).</title>
        <authorList>
            <person name="Davis R.E."/>
            <person name="Shao J."/>
            <person name="Zhao Y."/>
            <person name="Gasparich G.E."/>
            <person name="Gaynor B.J."/>
            <person name="Donofrio N."/>
        </authorList>
    </citation>
    <scope>NUCLEOTIDE SEQUENCE [LARGE SCALE GENOMIC DNA]</scope>
    <source>
        <strain evidence="1 2">Tab4c</strain>
    </source>
</reference>
<keyword evidence="2" id="KW-1185">Reference proteome</keyword>
<dbReference type="KEGG" id="stur:STURON_00809"/>
<sequence length="114" mass="13256">MIKKDKFFEDDFIIFNDYDNIMIQAFNIGCSLCGIETIEYAYKDIPQPIGNKVKEIHDNNPNVSDVEIEELLKDLIDDWQNYDDKNASEGIPTFLCSECYFQLLKNEISVSKTE</sequence>
<proteinExistence type="predicted"/>
<protein>
    <submittedName>
        <fullName evidence="1">Uncharacterized protein</fullName>
    </submittedName>
</protein>
<dbReference type="STRING" id="216946.STURO_v1c08060"/>
<dbReference type="OrthoDB" id="399676at2"/>
<evidence type="ECO:0000313" key="2">
    <source>
        <dbReference type="Proteomes" id="UP000067243"/>
    </source>
</evidence>
<dbReference type="EMBL" id="CP012328">
    <property type="protein sequence ID" value="AKU80055.1"/>
    <property type="molecule type" value="Genomic_DNA"/>
</dbReference>
<gene>
    <name evidence="1" type="ORF">STURON_00809</name>
</gene>
<dbReference type="RefSeq" id="WP_075048630.1">
    <property type="nucleotide sequence ID" value="NZ_CP012328.1"/>
</dbReference>
<accession>A0A0K1P702</accession>
<dbReference type="PATRIC" id="fig|216946.3.peg.838"/>
<dbReference type="AlphaFoldDB" id="A0A0K1P702"/>
<name>A0A0K1P702_9MOLU</name>